<dbReference type="OrthoDB" id="3139399at2759"/>
<protein>
    <submittedName>
        <fullName evidence="1">Uncharacterized protein</fullName>
    </submittedName>
</protein>
<gene>
    <name evidence="1" type="ORF">FA13DRAFT_1451164</name>
</gene>
<comment type="caution">
    <text evidence="1">The sequence shown here is derived from an EMBL/GenBank/DDBJ whole genome shotgun (WGS) entry which is preliminary data.</text>
</comment>
<accession>A0A4Y7TM36</accession>
<reference evidence="1 2" key="1">
    <citation type="journal article" date="2019" name="Nat. Ecol. Evol.">
        <title>Megaphylogeny resolves global patterns of mushroom evolution.</title>
        <authorList>
            <person name="Varga T."/>
            <person name="Krizsan K."/>
            <person name="Foldi C."/>
            <person name="Dima B."/>
            <person name="Sanchez-Garcia M."/>
            <person name="Sanchez-Ramirez S."/>
            <person name="Szollosi G.J."/>
            <person name="Szarkandi J.G."/>
            <person name="Papp V."/>
            <person name="Albert L."/>
            <person name="Andreopoulos W."/>
            <person name="Angelini C."/>
            <person name="Antonin V."/>
            <person name="Barry K.W."/>
            <person name="Bougher N.L."/>
            <person name="Buchanan P."/>
            <person name="Buyck B."/>
            <person name="Bense V."/>
            <person name="Catcheside P."/>
            <person name="Chovatia M."/>
            <person name="Cooper J."/>
            <person name="Damon W."/>
            <person name="Desjardin D."/>
            <person name="Finy P."/>
            <person name="Geml J."/>
            <person name="Haridas S."/>
            <person name="Hughes K."/>
            <person name="Justo A."/>
            <person name="Karasinski D."/>
            <person name="Kautmanova I."/>
            <person name="Kiss B."/>
            <person name="Kocsube S."/>
            <person name="Kotiranta H."/>
            <person name="LaButti K.M."/>
            <person name="Lechner B.E."/>
            <person name="Liimatainen K."/>
            <person name="Lipzen A."/>
            <person name="Lukacs Z."/>
            <person name="Mihaltcheva S."/>
            <person name="Morgado L.N."/>
            <person name="Niskanen T."/>
            <person name="Noordeloos M.E."/>
            <person name="Ohm R.A."/>
            <person name="Ortiz-Santana B."/>
            <person name="Ovrebo C."/>
            <person name="Racz N."/>
            <person name="Riley R."/>
            <person name="Savchenko A."/>
            <person name="Shiryaev A."/>
            <person name="Soop K."/>
            <person name="Spirin V."/>
            <person name="Szebenyi C."/>
            <person name="Tomsovsky M."/>
            <person name="Tulloss R.E."/>
            <person name="Uehling J."/>
            <person name="Grigoriev I.V."/>
            <person name="Vagvolgyi C."/>
            <person name="Papp T."/>
            <person name="Martin F.M."/>
            <person name="Miettinen O."/>
            <person name="Hibbett D.S."/>
            <person name="Nagy L.G."/>
        </authorList>
    </citation>
    <scope>NUCLEOTIDE SEQUENCE [LARGE SCALE GENOMIC DNA]</scope>
    <source>
        <strain evidence="1 2">FP101781</strain>
    </source>
</reference>
<dbReference type="EMBL" id="QPFP01000008">
    <property type="protein sequence ID" value="TEB35243.1"/>
    <property type="molecule type" value="Genomic_DNA"/>
</dbReference>
<dbReference type="AlphaFoldDB" id="A0A4Y7TM36"/>
<sequence>MLENQHCQGLLAPVPDALPPELLTTIFALACTHPNQDEESTPQTPNHPPTPMTLSHVCSSWRGVALETPSLWTLIQLSNLSQLPFVTYMLERSQDRPVSVVFYAHFTREQITPKERVFRTILSNNQRLESLELMLPHYLLQHVVSQACGVLEELKTLKIINGPAHTFACYPASTLPNNTISALGGPKLERIEVVNYRLPWTSKLLRRPRLTHLKLGAIPCLEGQPSPTLFDFLRESPQLVSLDLQYPFLSNTGVSRSRIPLPNIKVLKLDFPSYLTGLLSLLKSLLLPPPEKMSEVSFATTLGGETNPGKAESLFSAWREIHQEPTMLYPKAFTINSWDDSYHGSTGTVHFYIEVWTKSYPDPLWPVRGKYQEFGASRPRSELSFHLIRAALPFTFPLYQGPWSFDNLRVIEVYGWVSLSFWTLLGGLPLLEAVYLLAAEVEHFIHVVRGTFPKPTDISVSPFLTITKPFSALRSLAIRELSASGALHTIGSLIDAFSDRLPTGRSEESFLETLCMRPTVPQDPPTLHCEMYSGGRFARKVLWERTPGVVTPLNSLDEGSRRANEPFSAV</sequence>
<evidence type="ECO:0000313" key="2">
    <source>
        <dbReference type="Proteomes" id="UP000298030"/>
    </source>
</evidence>
<dbReference type="Gene3D" id="1.20.1280.50">
    <property type="match status" value="1"/>
</dbReference>
<evidence type="ECO:0000313" key="1">
    <source>
        <dbReference type="EMBL" id="TEB35243.1"/>
    </source>
</evidence>
<name>A0A4Y7TM36_COPMI</name>
<organism evidence="1 2">
    <name type="scientific">Coprinellus micaceus</name>
    <name type="common">Glistening ink-cap mushroom</name>
    <name type="synonym">Coprinus micaceus</name>
    <dbReference type="NCBI Taxonomy" id="71717"/>
    <lineage>
        <taxon>Eukaryota</taxon>
        <taxon>Fungi</taxon>
        <taxon>Dikarya</taxon>
        <taxon>Basidiomycota</taxon>
        <taxon>Agaricomycotina</taxon>
        <taxon>Agaricomycetes</taxon>
        <taxon>Agaricomycetidae</taxon>
        <taxon>Agaricales</taxon>
        <taxon>Agaricineae</taxon>
        <taxon>Psathyrellaceae</taxon>
        <taxon>Coprinellus</taxon>
    </lineage>
</organism>
<keyword evidence="2" id="KW-1185">Reference proteome</keyword>
<proteinExistence type="predicted"/>
<dbReference type="SUPFAM" id="SSF52047">
    <property type="entry name" value="RNI-like"/>
    <property type="match status" value="1"/>
</dbReference>
<dbReference type="Proteomes" id="UP000298030">
    <property type="component" value="Unassembled WGS sequence"/>
</dbReference>